<feature type="region of interest" description="Disordered" evidence="1">
    <location>
        <begin position="210"/>
        <end position="243"/>
    </location>
</feature>
<proteinExistence type="predicted"/>
<sequence>MNADDGSPIQFATSHQSPEKKSHRAADVPPYISNCPPQSSGGAMELIRKRRSTVVRRITDISALGQLYEESERGRSRDVGAVNVGAENVPSGAIHNLLPHARTTDERGELCGLFDGNRCGAIDPTAVRQDAAVYVGNGSNPAGHDDYGVAKNCGAIGDEASAPRDRGRDESSNPQPDRLEGTCCFSTRVDNGESLVRDCGLDSQQFHTEAGRDHNLGLTRGAKDGEGGSPPRLAVREDTGAGRLRHYKAMQDTSREGKAHESDDCPSRKSFGSLECHCAFHKTRCFEARCSNRGDIQFGSTRDLAVGEARRPVRPSPEYCLIFVEVHHSADPGVVAGRIDVKGEAAEGQEPWLRTEERFFHDFYHNHAATITRRAKRTLLATQQDEHAVPLQQVNVPVLNLEWIKSRLNPATLERLMQVWGLVGRSPFPPSSSGRAREGSRRIPTADARLLRKAGIIEDASSTITGGWIIPFSVVEEKTTGLRRRWIAWPRDRNRDDPYEANAPLLHISHYLPPVMAEAASCLDLKSSFFQVSLPRETRHLF</sequence>
<evidence type="ECO:0000256" key="1">
    <source>
        <dbReference type="SAM" id="MobiDB-lite"/>
    </source>
</evidence>
<gene>
    <name evidence="2" type="ORF">TCDM_12847</name>
</gene>
<feature type="compositionally biased region" description="Basic and acidic residues" evidence="1">
    <location>
        <begin position="17"/>
        <end position="26"/>
    </location>
</feature>
<dbReference type="Proteomes" id="UP000017861">
    <property type="component" value="Unassembled WGS sequence"/>
</dbReference>
<evidence type="ECO:0008006" key="4">
    <source>
        <dbReference type="Google" id="ProtNLM"/>
    </source>
</evidence>
<evidence type="ECO:0000313" key="2">
    <source>
        <dbReference type="EMBL" id="ESS55666.1"/>
    </source>
</evidence>
<dbReference type="VEuPathDB" id="TriTrypDB:TCDM_12847"/>
<dbReference type="EMBL" id="AYLP01000721">
    <property type="protein sequence ID" value="ESS55666.1"/>
    <property type="molecule type" value="Genomic_DNA"/>
</dbReference>
<accession>V5CJX7</accession>
<feature type="compositionally biased region" description="Basic and acidic residues" evidence="1">
    <location>
        <begin position="210"/>
        <end position="226"/>
    </location>
</feature>
<dbReference type="AlphaFoldDB" id="V5CJX7"/>
<protein>
    <recommendedName>
        <fullName evidence="4">Rab1 small GTP-binding protein</fullName>
    </recommendedName>
</protein>
<feature type="compositionally biased region" description="Basic and acidic residues" evidence="1">
    <location>
        <begin position="161"/>
        <end position="171"/>
    </location>
</feature>
<comment type="caution">
    <text evidence="2">The sequence shown here is derived from an EMBL/GenBank/DDBJ whole genome shotgun (WGS) entry which is preliminary data.</text>
</comment>
<feature type="region of interest" description="Disordered" evidence="1">
    <location>
        <begin position="1"/>
        <end position="39"/>
    </location>
</feature>
<reference evidence="2 3" key="1">
    <citation type="journal article" date="2014" name="Genome Announc.">
        <title>Trypanosoma cruzi Clone Dm28c Draft Genome Sequence.</title>
        <authorList>
            <person name="Grisard E.C."/>
            <person name="Teixeira S.M."/>
            <person name="de Almeida L.G."/>
            <person name="Stoco P.H."/>
            <person name="Gerber A.L."/>
            <person name="Talavera-Lopez C."/>
            <person name="Lima O.C."/>
            <person name="Andersson B."/>
            <person name="de Vasconcelos A.T."/>
        </authorList>
    </citation>
    <scope>NUCLEOTIDE SEQUENCE [LARGE SCALE GENOMIC DNA]</scope>
    <source>
        <strain evidence="2 3">Dm28c</strain>
    </source>
</reference>
<feature type="region of interest" description="Disordered" evidence="1">
    <location>
        <begin position="154"/>
        <end position="181"/>
    </location>
</feature>
<name>V5CJX7_TRYCR</name>
<organism evidence="2 3">
    <name type="scientific">Trypanosoma cruzi Dm28c</name>
    <dbReference type="NCBI Taxonomy" id="1416333"/>
    <lineage>
        <taxon>Eukaryota</taxon>
        <taxon>Discoba</taxon>
        <taxon>Euglenozoa</taxon>
        <taxon>Kinetoplastea</taxon>
        <taxon>Metakinetoplastina</taxon>
        <taxon>Trypanosomatida</taxon>
        <taxon>Trypanosomatidae</taxon>
        <taxon>Trypanosoma</taxon>
        <taxon>Schizotrypanum</taxon>
    </lineage>
</organism>
<evidence type="ECO:0000313" key="3">
    <source>
        <dbReference type="Proteomes" id="UP000017861"/>
    </source>
</evidence>